<sequence length="82" mass="9084">RVPSAQIATTCLTYLSFDTFKSGSCSTDKEFEERLRQSEFLDYAAKNWGEHVMTVEAKVCDLACSFLLNNGLLLCAAQALLV</sequence>
<proteinExistence type="predicted"/>
<reference evidence="1" key="1">
    <citation type="journal article" date="2020" name="Stud. Mycol.">
        <title>101 Dothideomycetes genomes: a test case for predicting lifestyles and emergence of pathogens.</title>
        <authorList>
            <person name="Haridas S."/>
            <person name="Albert R."/>
            <person name="Binder M."/>
            <person name="Bloem J."/>
            <person name="Labutti K."/>
            <person name="Salamov A."/>
            <person name="Andreopoulos B."/>
            <person name="Baker S."/>
            <person name="Barry K."/>
            <person name="Bills G."/>
            <person name="Bluhm B."/>
            <person name="Cannon C."/>
            <person name="Castanera R."/>
            <person name="Culley D."/>
            <person name="Daum C."/>
            <person name="Ezra D."/>
            <person name="Gonzalez J."/>
            <person name="Henrissat B."/>
            <person name="Kuo A."/>
            <person name="Liang C."/>
            <person name="Lipzen A."/>
            <person name="Lutzoni F."/>
            <person name="Magnuson J."/>
            <person name="Mondo S."/>
            <person name="Nolan M."/>
            <person name="Ohm R."/>
            <person name="Pangilinan J."/>
            <person name="Park H.-J."/>
            <person name="Ramirez L."/>
            <person name="Alfaro M."/>
            <person name="Sun H."/>
            <person name="Tritt A."/>
            <person name="Yoshinaga Y."/>
            <person name="Zwiers L.-H."/>
            <person name="Turgeon B."/>
            <person name="Goodwin S."/>
            <person name="Spatafora J."/>
            <person name="Crous P."/>
            <person name="Grigoriev I."/>
        </authorList>
    </citation>
    <scope>NUCLEOTIDE SEQUENCE</scope>
    <source>
        <strain evidence="1">CBS 122367</strain>
    </source>
</reference>
<dbReference type="AlphaFoldDB" id="A0A6G1JEM3"/>
<keyword evidence="2" id="KW-1185">Reference proteome</keyword>
<feature type="non-terminal residue" evidence="1">
    <location>
        <position position="1"/>
    </location>
</feature>
<gene>
    <name evidence="1" type="ORF">K458DRAFT_283071</name>
</gene>
<name>A0A6G1JEM3_9PLEO</name>
<accession>A0A6G1JEM3</accession>
<evidence type="ECO:0000313" key="2">
    <source>
        <dbReference type="Proteomes" id="UP000799291"/>
    </source>
</evidence>
<evidence type="ECO:0000313" key="1">
    <source>
        <dbReference type="EMBL" id="KAF2688888.1"/>
    </source>
</evidence>
<feature type="non-terminal residue" evidence="1">
    <location>
        <position position="82"/>
    </location>
</feature>
<dbReference type="EMBL" id="MU005573">
    <property type="protein sequence ID" value="KAF2688888.1"/>
    <property type="molecule type" value="Genomic_DNA"/>
</dbReference>
<dbReference type="OrthoDB" id="195446at2759"/>
<protein>
    <submittedName>
        <fullName evidence="1">Uncharacterized protein</fullName>
    </submittedName>
</protein>
<dbReference type="Proteomes" id="UP000799291">
    <property type="component" value="Unassembled WGS sequence"/>
</dbReference>
<organism evidence="1 2">
    <name type="scientific">Lentithecium fluviatile CBS 122367</name>
    <dbReference type="NCBI Taxonomy" id="1168545"/>
    <lineage>
        <taxon>Eukaryota</taxon>
        <taxon>Fungi</taxon>
        <taxon>Dikarya</taxon>
        <taxon>Ascomycota</taxon>
        <taxon>Pezizomycotina</taxon>
        <taxon>Dothideomycetes</taxon>
        <taxon>Pleosporomycetidae</taxon>
        <taxon>Pleosporales</taxon>
        <taxon>Massarineae</taxon>
        <taxon>Lentitheciaceae</taxon>
        <taxon>Lentithecium</taxon>
    </lineage>
</organism>